<keyword evidence="4" id="KW-1185">Reference proteome</keyword>
<keyword evidence="1" id="KW-1133">Transmembrane helix</keyword>
<evidence type="ECO:0000256" key="1">
    <source>
        <dbReference type="SAM" id="Phobius"/>
    </source>
</evidence>
<evidence type="ECO:0000313" key="4">
    <source>
        <dbReference type="Proteomes" id="UP000225548"/>
    </source>
</evidence>
<dbReference type="AlphaFoldDB" id="A0A2A9E141"/>
<comment type="caution">
    <text evidence="3">The sequence shown here is derived from an EMBL/GenBank/DDBJ whole genome shotgun (WGS) entry which is preliminary data.</text>
</comment>
<dbReference type="InterPro" id="IPR025403">
    <property type="entry name" value="TgpA-like_C"/>
</dbReference>
<evidence type="ECO:0000313" key="3">
    <source>
        <dbReference type="EMBL" id="PFG32563.1"/>
    </source>
</evidence>
<dbReference type="EMBL" id="PDJG01000001">
    <property type="protein sequence ID" value="PFG32563.1"/>
    <property type="molecule type" value="Genomic_DNA"/>
</dbReference>
<organism evidence="3 4">
    <name type="scientific">Sanguibacter antarcticus</name>
    <dbReference type="NCBI Taxonomy" id="372484"/>
    <lineage>
        <taxon>Bacteria</taxon>
        <taxon>Bacillati</taxon>
        <taxon>Actinomycetota</taxon>
        <taxon>Actinomycetes</taxon>
        <taxon>Micrococcales</taxon>
        <taxon>Sanguibacteraceae</taxon>
        <taxon>Sanguibacter</taxon>
    </lineage>
</organism>
<feature type="domain" description="Protein-glutamine gamma-glutamyltransferase-like C-terminal" evidence="2">
    <location>
        <begin position="124"/>
        <end position="188"/>
    </location>
</feature>
<keyword evidence="1" id="KW-0812">Transmembrane</keyword>
<protein>
    <submittedName>
        <fullName evidence="3">Uncharacterized protein DUF4129</fullName>
    </submittedName>
</protein>
<proteinExistence type="predicted"/>
<dbReference type="Pfam" id="PF13559">
    <property type="entry name" value="DUF4129"/>
    <property type="match status" value="1"/>
</dbReference>
<dbReference type="OrthoDB" id="3389322at2"/>
<feature type="transmembrane region" description="Helical" evidence="1">
    <location>
        <begin position="56"/>
        <end position="81"/>
    </location>
</feature>
<gene>
    <name evidence="3" type="ORF">ATL42_0403</name>
</gene>
<evidence type="ECO:0000259" key="2">
    <source>
        <dbReference type="Pfam" id="PF13559"/>
    </source>
</evidence>
<reference evidence="3 4" key="1">
    <citation type="submission" date="2017-10" db="EMBL/GenBank/DDBJ databases">
        <title>Sequencing the genomes of 1000 actinobacteria strains.</title>
        <authorList>
            <person name="Klenk H.-P."/>
        </authorList>
    </citation>
    <scope>NUCLEOTIDE SEQUENCE [LARGE SCALE GENOMIC DNA]</scope>
    <source>
        <strain evidence="3 4">DSM 18966</strain>
    </source>
</reference>
<dbReference type="RefSeq" id="WP_098453917.1">
    <property type="nucleotide sequence ID" value="NZ_PDJG01000001.1"/>
</dbReference>
<dbReference type="Proteomes" id="UP000225548">
    <property type="component" value="Unassembled WGS sequence"/>
</dbReference>
<name>A0A2A9E141_9MICO</name>
<accession>A0A2A9E141</accession>
<keyword evidence="1" id="KW-0472">Membrane</keyword>
<sequence length="212" mass="22062">MLGAAIPVDPDADTARRWLTDELTNPVYHTSPSLLERFLTWLGSLLDGISVAGLSVSWSAVVVSAAVVVTVAVAVAVAGPVRASRRAGTRPGVLVDDVRTADQLVAGAAGAAARGDFVTATLDAFRALVRRSEERVLLDPRPGRTAHEAALELAPRFPDQAVSLRESAAVFDSLLYGTTTADAGSYASVAGLEATLHARRPVPVADRKVATA</sequence>